<name>A0A6B2JNG1_9RHOB</name>
<evidence type="ECO:0000313" key="3">
    <source>
        <dbReference type="Proteomes" id="UP000474757"/>
    </source>
</evidence>
<dbReference type="Proteomes" id="UP000474757">
    <property type="component" value="Unassembled WGS sequence"/>
</dbReference>
<keyword evidence="1" id="KW-0732">Signal</keyword>
<sequence>MRARALLPALLAALALAGPARAQEGSWVPGPPLPEARQEIYAEVFEGRIVTAGGFGMLGVPAASAWALDPEAGQWESLPPLPTPRHHVALAAAGGRLYAIGGFTGLLPTWAATDEVLVLGPEGWEPAAPLPEPRGEAVTAVVDGRIHVIGGRVPSRPGADRFDQHEDSAGHVIFDPATGAWSRGPEAPTARNSAAGAVIDGKIYIAGGRQSGPAGMENIAALEVYDPEAERWQSRAPMPQAQGGLAAAALGGRLHVFGGEHFLPRSGVFAEAWSYDPAVNAWEALPPMPVPRHGLAAAALGGRIWLIGGATRPSFGAVRDVSAFTPPP</sequence>
<feature type="chain" id="PRO_5025355974" evidence="1">
    <location>
        <begin position="23"/>
        <end position="328"/>
    </location>
</feature>
<dbReference type="SUPFAM" id="SSF50965">
    <property type="entry name" value="Galactose oxidase, central domain"/>
    <property type="match status" value="1"/>
</dbReference>
<reference evidence="2 3" key="1">
    <citation type="submission" date="2020-02" db="EMBL/GenBank/DDBJ databases">
        <title>Pseudoroseicyclus tamarix, sp. nov., isolated from offshore sediment of a Tamarix chinensis forest.</title>
        <authorList>
            <person name="Gai Y."/>
        </authorList>
    </citation>
    <scope>NUCLEOTIDE SEQUENCE [LARGE SCALE GENOMIC DNA]</scope>
    <source>
        <strain evidence="2 3">CLL3-39</strain>
    </source>
</reference>
<dbReference type="InterPro" id="IPR015915">
    <property type="entry name" value="Kelch-typ_b-propeller"/>
</dbReference>
<comment type="caution">
    <text evidence="2">The sequence shown here is derived from an EMBL/GenBank/DDBJ whole genome shotgun (WGS) entry which is preliminary data.</text>
</comment>
<dbReference type="Gene3D" id="2.120.10.80">
    <property type="entry name" value="Kelch-type beta propeller"/>
    <property type="match status" value="2"/>
</dbReference>
<evidence type="ECO:0000256" key="1">
    <source>
        <dbReference type="SAM" id="SignalP"/>
    </source>
</evidence>
<dbReference type="SMART" id="SM00612">
    <property type="entry name" value="Kelch"/>
    <property type="match status" value="5"/>
</dbReference>
<organism evidence="2 3">
    <name type="scientific">Pseudoroseicyclus tamaricis</name>
    <dbReference type="NCBI Taxonomy" id="2705421"/>
    <lineage>
        <taxon>Bacteria</taxon>
        <taxon>Pseudomonadati</taxon>
        <taxon>Pseudomonadota</taxon>
        <taxon>Alphaproteobacteria</taxon>
        <taxon>Rhodobacterales</taxon>
        <taxon>Paracoccaceae</taxon>
        <taxon>Pseudoroseicyclus</taxon>
    </lineage>
</organism>
<dbReference type="PANTHER" id="PTHR45632">
    <property type="entry name" value="LD33804P"/>
    <property type="match status" value="1"/>
</dbReference>
<proteinExistence type="predicted"/>
<keyword evidence="3" id="KW-1185">Reference proteome</keyword>
<accession>A0A6B2JNG1</accession>
<dbReference type="Pfam" id="PF24681">
    <property type="entry name" value="Kelch_KLHDC2_KLHL20_DRC7"/>
    <property type="match status" value="1"/>
</dbReference>
<dbReference type="AlphaFoldDB" id="A0A6B2JNG1"/>
<dbReference type="EMBL" id="JAAGAB010000001">
    <property type="protein sequence ID" value="NDU99567.1"/>
    <property type="molecule type" value="Genomic_DNA"/>
</dbReference>
<evidence type="ECO:0000313" key="2">
    <source>
        <dbReference type="EMBL" id="NDU99567.1"/>
    </source>
</evidence>
<dbReference type="PANTHER" id="PTHR45632:SF5">
    <property type="entry name" value="KELCH-LIKE PROTEIN 22"/>
    <property type="match status" value="1"/>
</dbReference>
<feature type="signal peptide" evidence="1">
    <location>
        <begin position="1"/>
        <end position="22"/>
    </location>
</feature>
<gene>
    <name evidence="2" type="ORF">GZA08_01105</name>
</gene>
<dbReference type="RefSeq" id="WP_163889170.1">
    <property type="nucleotide sequence ID" value="NZ_JAAFYS010000001.1"/>
</dbReference>
<dbReference type="InterPro" id="IPR011043">
    <property type="entry name" value="Gal_Oxase/kelch_b-propeller"/>
</dbReference>
<protein>
    <submittedName>
        <fullName evidence="2">Kelch-like protein</fullName>
    </submittedName>
</protein>
<dbReference type="Pfam" id="PF01344">
    <property type="entry name" value="Kelch_1"/>
    <property type="match status" value="1"/>
</dbReference>
<dbReference type="InterPro" id="IPR006652">
    <property type="entry name" value="Kelch_1"/>
</dbReference>